<dbReference type="GO" id="GO:0008153">
    <property type="term" value="P:4-aminobenzoate biosynthetic process"/>
    <property type="evidence" value="ECO:0007669"/>
    <property type="project" value="TreeGrafter"/>
</dbReference>
<comment type="caution">
    <text evidence="13">The sequence shown here is derived from an EMBL/GenBank/DDBJ whole genome shotgun (WGS) entry which is preliminary data.</text>
</comment>
<keyword evidence="6" id="KW-0289">Folate biosynthesis</keyword>
<protein>
    <recommendedName>
        <fullName evidence="4">aminodeoxychorismate synthase</fullName>
        <ecNumber evidence="4">2.6.1.85</ecNumber>
    </recommendedName>
    <alternativeName>
        <fullName evidence="8">Para-aminobenzoate synthase</fullName>
    </alternativeName>
    <alternativeName>
        <fullName evidence="9">p-aminobenzoic acid synthase</fullName>
    </alternativeName>
</protein>
<dbReference type="Gene3D" id="3.60.120.10">
    <property type="entry name" value="Anthranilate synthase"/>
    <property type="match status" value="1"/>
</dbReference>
<keyword evidence="14" id="KW-1185">Reference proteome</keyword>
<dbReference type="Proteomes" id="UP001150569">
    <property type="component" value="Unassembled WGS sequence"/>
</dbReference>
<dbReference type="Pfam" id="PF04715">
    <property type="entry name" value="Anth_synt_I_N"/>
    <property type="match status" value="1"/>
</dbReference>
<dbReference type="Pfam" id="PF00425">
    <property type="entry name" value="Chorismate_bind"/>
    <property type="match status" value="3"/>
</dbReference>
<evidence type="ECO:0000313" key="14">
    <source>
        <dbReference type="Proteomes" id="UP001150569"/>
    </source>
</evidence>
<dbReference type="GO" id="GO:0005737">
    <property type="term" value="C:cytoplasm"/>
    <property type="evidence" value="ECO:0007669"/>
    <property type="project" value="TreeGrafter"/>
</dbReference>
<evidence type="ECO:0000256" key="6">
    <source>
        <dbReference type="ARBA" id="ARBA00022909"/>
    </source>
</evidence>
<dbReference type="EMBL" id="JANBPT010000612">
    <property type="protein sequence ID" value="KAJ1915811.1"/>
    <property type="molecule type" value="Genomic_DNA"/>
</dbReference>
<comment type="similarity">
    <text evidence="3">In the C-terminal section; belongs to the anthranilate synthase component I family.</text>
</comment>
<evidence type="ECO:0000313" key="13">
    <source>
        <dbReference type="EMBL" id="KAJ1915811.1"/>
    </source>
</evidence>
<evidence type="ECO:0000256" key="9">
    <source>
        <dbReference type="ARBA" id="ARBA00031904"/>
    </source>
</evidence>
<name>A0A9W8DSC5_9FUNG</name>
<dbReference type="PANTHER" id="PTHR11236:SF18">
    <property type="entry name" value="AMINODEOXYCHORISMATE SYNTHASE"/>
    <property type="match status" value="1"/>
</dbReference>
<dbReference type="AlphaFoldDB" id="A0A9W8DSC5"/>
<dbReference type="InterPro" id="IPR015890">
    <property type="entry name" value="Chorismate_C"/>
</dbReference>
<evidence type="ECO:0000256" key="1">
    <source>
        <dbReference type="ARBA" id="ARBA00001000"/>
    </source>
</evidence>
<dbReference type="GO" id="GO:0000162">
    <property type="term" value="P:L-tryptophan biosynthetic process"/>
    <property type="evidence" value="ECO:0007669"/>
    <property type="project" value="TreeGrafter"/>
</dbReference>
<dbReference type="InterPro" id="IPR006221">
    <property type="entry name" value="TrpG/PapA_dom"/>
</dbReference>
<dbReference type="EC" id="2.6.1.85" evidence="4"/>
<keyword evidence="7" id="KW-0315">Glutamine amidotransferase</keyword>
<comment type="pathway">
    <text evidence="2">Cofactor biosynthesis; tetrahydrofolate biosynthesis; 4-aminobenzoate from chorismate: step 1/2.</text>
</comment>
<evidence type="ECO:0000259" key="10">
    <source>
        <dbReference type="Pfam" id="PF00117"/>
    </source>
</evidence>
<dbReference type="InterPro" id="IPR029062">
    <property type="entry name" value="Class_I_gatase-like"/>
</dbReference>
<proteinExistence type="inferred from homology"/>
<dbReference type="NCBIfam" id="TIGR00566">
    <property type="entry name" value="trpG_papA"/>
    <property type="match status" value="1"/>
</dbReference>
<evidence type="ECO:0000256" key="5">
    <source>
        <dbReference type="ARBA" id="ARBA00022679"/>
    </source>
</evidence>
<evidence type="ECO:0000256" key="4">
    <source>
        <dbReference type="ARBA" id="ARBA00013139"/>
    </source>
</evidence>
<comment type="catalytic activity">
    <reaction evidence="1">
        <text>chorismate + L-glutamine = 4-amino-4-deoxychorismate + L-glutamate</text>
        <dbReference type="Rhea" id="RHEA:11672"/>
        <dbReference type="ChEBI" id="CHEBI:29748"/>
        <dbReference type="ChEBI" id="CHEBI:29985"/>
        <dbReference type="ChEBI" id="CHEBI:58359"/>
        <dbReference type="ChEBI" id="CHEBI:58406"/>
        <dbReference type="EC" id="2.6.1.85"/>
    </reaction>
</comment>
<dbReference type="Gene3D" id="3.40.50.880">
    <property type="match status" value="1"/>
</dbReference>
<feature type="domain" description="Glutamine amidotransferase" evidence="10">
    <location>
        <begin position="15"/>
        <end position="236"/>
    </location>
</feature>
<dbReference type="PRINTS" id="PR00096">
    <property type="entry name" value="GATASE"/>
</dbReference>
<dbReference type="OrthoDB" id="64220at2759"/>
<organism evidence="13 14">
    <name type="scientific">Tieghemiomyces parasiticus</name>
    <dbReference type="NCBI Taxonomy" id="78921"/>
    <lineage>
        <taxon>Eukaryota</taxon>
        <taxon>Fungi</taxon>
        <taxon>Fungi incertae sedis</taxon>
        <taxon>Zoopagomycota</taxon>
        <taxon>Kickxellomycotina</taxon>
        <taxon>Dimargaritomycetes</taxon>
        <taxon>Dimargaritales</taxon>
        <taxon>Dimargaritaceae</taxon>
        <taxon>Tieghemiomyces</taxon>
    </lineage>
</organism>
<dbReference type="GO" id="GO:0046820">
    <property type="term" value="F:4-amino-4-deoxychorismate synthase activity"/>
    <property type="evidence" value="ECO:0007669"/>
    <property type="project" value="UniProtKB-EC"/>
</dbReference>
<dbReference type="SUPFAM" id="SSF56322">
    <property type="entry name" value="ADC synthase"/>
    <property type="match status" value="2"/>
</dbReference>
<evidence type="ECO:0000259" key="11">
    <source>
        <dbReference type="Pfam" id="PF00425"/>
    </source>
</evidence>
<dbReference type="GO" id="GO:0046656">
    <property type="term" value="P:folic acid biosynthetic process"/>
    <property type="evidence" value="ECO:0007669"/>
    <property type="project" value="UniProtKB-KW"/>
</dbReference>
<evidence type="ECO:0000256" key="7">
    <source>
        <dbReference type="ARBA" id="ARBA00022962"/>
    </source>
</evidence>
<dbReference type="Pfam" id="PF00117">
    <property type="entry name" value="GATase"/>
    <property type="match status" value="1"/>
</dbReference>
<evidence type="ECO:0000256" key="3">
    <source>
        <dbReference type="ARBA" id="ARBA00005970"/>
    </source>
</evidence>
<evidence type="ECO:0000256" key="8">
    <source>
        <dbReference type="ARBA" id="ARBA00031329"/>
    </source>
</evidence>
<feature type="domain" description="Chorismate-utilising enzyme C-terminal" evidence="11">
    <location>
        <begin position="576"/>
        <end position="661"/>
    </location>
</feature>
<sequence length="971" mass="106498">MAANSTTAVLAPRVLIIDHDDSYTNNLISLWPHQADLARVLLIRHNQYTWPELQTLILPHVDAVILSPGPGNPHLAADLGVTRQLLEAYRRQCARAADSTGLMIPNSDQVGGLFKFPPVLGVCLGHQAIAAAFGGRVIPAPAVLHGQVSAVCHRDNLLLANVPTSFRVVRYHSLLVHDDFPSDLEATAWTGDQLADGTTVKSIMALRHRSLPLYGVQFHPESVSSECGRIVMENFFALTERYWRSRGEPRSTDLPTSVRHLAPWRPEGVPVDPVAPAPAFIIRWCKVPDVRLDAGDSDESPSLFRHLFGRSPASYWLDSAVVAGSNARFSYLGDVCGAGAATLRYYQDRREVTVHQYPSGINTHPDIPLDHQVIHRAALSVDETFWSWLERFLHTVQTEVTEPWSSLDDTEGIDRFHFRCGLVGNLGYELKAESLPASHGELTCRFAASSNAPGQKSAVPDLDRPWPDASLAFADRCVALDHHTGDVYLMTLVRTSATEIPSGTTTDVSGLIPRLGMEPTEAWNWCETTSKAVRQWFADYLYSPDSNTITERDLGLPVAHGSKPHEHEATLLTMPREAYIAAVEQAQNYIRRGDTYELNMTTPFVGRLARPWVRTPEGALALYLRLRYHNPAPYAAFLYWSDLPLLLASSSPERFISVRESDDLVTPNEMNPLEALTAEPEAATDIFRPDMSASWSVEMKPIKGTARRPQFAGCKCTDFPPSPRTTGNISTVIPCSGCWANHVTRDAAIAEALRCDVKERAENLMIVDLVRHDLFRVCVPSSVTVPHLMHIESYQTVHQLVTTVRGQLRPGLNPVRALVASFPPGSMTGAPKIRSVAILERLETGVLRPVLLSRASSLMNGAETPAATTYLNGADPLAAKPDDMSEMHTLRRLHGTRGPYSGCLGYFSIHSGLDMAVVIRTAVIATAPDGHDYIYVGAGGAITILSDPAAEHTEALTKLAAVWGAFADLCS</sequence>
<dbReference type="InterPro" id="IPR005801">
    <property type="entry name" value="ADC_synthase"/>
</dbReference>
<dbReference type="InterPro" id="IPR019999">
    <property type="entry name" value="Anth_synth_I-like"/>
</dbReference>
<feature type="domain" description="Chorismate-utilising enzyme C-terminal" evidence="11">
    <location>
        <begin position="887"/>
        <end position="958"/>
    </location>
</feature>
<feature type="domain" description="Chorismate-utilising enzyme C-terminal" evidence="11">
    <location>
        <begin position="696"/>
        <end position="844"/>
    </location>
</feature>
<dbReference type="PROSITE" id="PS51273">
    <property type="entry name" value="GATASE_TYPE_1"/>
    <property type="match status" value="1"/>
</dbReference>
<dbReference type="PANTHER" id="PTHR11236">
    <property type="entry name" value="AMINOBENZOATE/ANTHRANILATE SYNTHASE"/>
    <property type="match status" value="1"/>
</dbReference>
<dbReference type="InterPro" id="IPR006805">
    <property type="entry name" value="Anth_synth_I_N"/>
</dbReference>
<reference evidence="13" key="1">
    <citation type="submission" date="2022-07" db="EMBL/GenBank/DDBJ databases">
        <title>Phylogenomic reconstructions and comparative analyses of Kickxellomycotina fungi.</title>
        <authorList>
            <person name="Reynolds N.K."/>
            <person name="Stajich J.E."/>
            <person name="Barry K."/>
            <person name="Grigoriev I.V."/>
            <person name="Crous P."/>
            <person name="Smith M.E."/>
        </authorList>
    </citation>
    <scope>NUCLEOTIDE SEQUENCE</scope>
    <source>
        <strain evidence="13">RSA 861</strain>
    </source>
</reference>
<dbReference type="CDD" id="cd01743">
    <property type="entry name" value="GATase1_Anthranilate_Synthase"/>
    <property type="match status" value="1"/>
</dbReference>
<feature type="domain" description="Anthranilate synthase component I N-terminal" evidence="12">
    <location>
        <begin position="297"/>
        <end position="489"/>
    </location>
</feature>
<evidence type="ECO:0000256" key="2">
    <source>
        <dbReference type="ARBA" id="ARBA00005009"/>
    </source>
</evidence>
<keyword evidence="13" id="KW-0032">Aminotransferase</keyword>
<dbReference type="InterPro" id="IPR017926">
    <property type="entry name" value="GATASE"/>
</dbReference>
<gene>
    <name evidence="13" type="primary">ABZ1_1</name>
    <name evidence="13" type="ORF">IWQ60_008311</name>
</gene>
<keyword evidence="5 13" id="KW-0808">Transferase</keyword>
<evidence type="ECO:0000259" key="12">
    <source>
        <dbReference type="Pfam" id="PF04715"/>
    </source>
</evidence>
<dbReference type="SUPFAM" id="SSF52317">
    <property type="entry name" value="Class I glutamine amidotransferase-like"/>
    <property type="match status" value="1"/>
</dbReference>
<accession>A0A9W8DSC5</accession>